<proteinExistence type="inferred from homology"/>
<gene>
    <name evidence="4" type="ORF">CALMAC_LOCUS4205</name>
</gene>
<evidence type="ECO:0000256" key="3">
    <source>
        <dbReference type="RuleBase" id="RU000363"/>
    </source>
</evidence>
<evidence type="ECO:0000256" key="1">
    <source>
        <dbReference type="ARBA" id="ARBA00006484"/>
    </source>
</evidence>
<dbReference type="FunFam" id="3.40.50.720:FF:000047">
    <property type="entry name" value="NADP-dependent L-serine/L-allo-threonine dehydrogenase"/>
    <property type="match status" value="1"/>
</dbReference>
<comment type="similarity">
    <text evidence="1 3">Belongs to the short-chain dehydrogenases/reductases (SDR) family.</text>
</comment>
<evidence type="ECO:0000256" key="2">
    <source>
        <dbReference type="ARBA" id="ARBA00023002"/>
    </source>
</evidence>
<dbReference type="OrthoDB" id="1933717at2759"/>
<dbReference type="Pfam" id="PF00106">
    <property type="entry name" value="adh_short"/>
    <property type="match status" value="1"/>
</dbReference>
<dbReference type="Gene3D" id="3.40.50.720">
    <property type="entry name" value="NAD(P)-binding Rossmann-like Domain"/>
    <property type="match status" value="1"/>
</dbReference>
<dbReference type="SUPFAM" id="SSF51735">
    <property type="entry name" value="NAD(P)-binding Rossmann-fold domains"/>
    <property type="match status" value="1"/>
</dbReference>
<protein>
    <recommendedName>
        <fullName evidence="6">Farnesol dehydrogenase-like</fullName>
    </recommendedName>
</protein>
<name>A0A653BX27_CALMS</name>
<accession>A0A653BX27</accession>
<organism evidence="4 5">
    <name type="scientific">Callosobruchus maculatus</name>
    <name type="common">Southern cowpea weevil</name>
    <name type="synonym">Pulse bruchid</name>
    <dbReference type="NCBI Taxonomy" id="64391"/>
    <lineage>
        <taxon>Eukaryota</taxon>
        <taxon>Metazoa</taxon>
        <taxon>Ecdysozoa</taxon>
        <taxon>Arthropoda</taxon>
        <taxon>Hexapoda</taxon>
        <taxon>Insecta</taxon>
        <taxon>Pterygota</taxon>
        <taxon>Neoptera</taxon>
        <taxon>Endopterygota</taxon>
        <taxon>Coleoptera</taxon>
        <taxon>Polyphaga</taxon>
        <taxon>Cucujiformia</taxon>
        <taxon>Chrysomeloidea</taxon>
        <taxon>Chrysomelidae</taxon>
        <taxon>Bruchinae</taxon>
        <taxon>Bruchini</taxon>
        <taxon>Callosobruchus</taxon>
    </lineage>
</organism>
<reference evidence="4 5" key="1">
    <citation type="submission" date="2019-01" db="EMBL/GenBank/DDBJ databases">
        <authorList>
            <person name="Sayadi A."/>
        </authorList>
    </citation>
    <scope>NUCLEOTIDE SEQUENCE [LARGE SCALE GENOMIC DNA]</scope>
</reference>
<dbReference type="Proteomes" id="UP000410492">
    <property type="component" value="Unassembled WGS sequence"/>
</dbReference>
<keyword evidence="2" id="KW-0560">Oxidoreductase</keyword>
<sequence length="259" mass="28237">MVLSMERWIGKVAVVTGASKGIGAAISERLVDEGLQVVGVARNKQLLDALVKELAGKNGKFYPLVADISKEQDILEAFDWIKNNLGAVHILVNNAGVGNPSSVLDGNVGDWLNILNVNVIGLCTATREAVKIMKEHNIDGHIIHINSMLGHFVLGIPGLEVYTASKHAVTALSQAMRKHMGNSKRRIKFTSISPGATDTDFIEQEVRDMIKMDSSVMLRAEDVADSVVYALSTPPHVQVSFQFPALALHRVRKTPLNIW</sequence>
<dbReference type="PRINTS" id="PR00080">
    <property type="entry name" value="SDRFAMILY"/>
</dbReference>
<dbReference type="InterPro" id="IPR002347">
    <property type="entry name" value="SDR_fam"/>
</dbReference>
<dbReference type="AlphaFoldDB" id="A0A653BX27"/>
<dbReference type="PROSITE" id="PS00061">
    <property type="entry name" value="ADH_SHORT"/>
    <property type="match status" value="1"/>
</dbReference>
<dbReference type="EMBL" id="CAACVG010005999">
    <property type="protein sequence ID" value="VEN39821.1"/>
    <property type="molecule type" value="Genomic_DNA"/>
</dbReference>
<evidence type="ECO:0000313" key="4">
    <source>
        <dbReference type="EMBL" id="VEN39821.1"/>
    </source>
</evidence>
<evidence type="ECO:0008006" key="6">
    <source>
        <dbReference type="Google" id="ProtNLM"/>
    </source>
</evidence>
<dbReference type="PANTHER" id="PTHR43115">
    <property type="entry name" value="DEHYDROGENASE/REDUCTASE SDR FAMILY MEMBER 11"/>
    <property type="match status" value="1"/>
</dbReference>
<dbReference type="GO" id="GO:0016616">
    <property type="term" value="F:oxidoreductase activity, acting on the CH-OH group of donors, NAD or NADP as acceptor"/>
    <property type="evidence" value="ECO:0007669"/>
    <property type="project" value="UniProtKB-ARBA"/>
</dbReference>
<dbReference type="PANTHER" id="PTHR43115:SF4">
    <property type="entry name" value="DEHYDROGENASE_REDUCTASE SDR FAMILY MEMBER 11"/>
    <property type="match status" value="1"/>
</dbReference>
<dbReference type="PRINTS" id="PR00081">
    <property type="entry name" value="GDHRDH"/>
</dbReference>
<evidence type="ECO:0000313" key="5">
    <source>
        <dbReference type="Proteomes" id="UP000410492"/>
    </source>
</evidence>
<dbReference type="InterPro" id="IPR036291">
    <property type="entry name" value="NAD(P)-bd_dom_sf"/>
</dbReference>
<keyword evidence="5" id="KW-1185">Reference proteome</keyword>
<dbReference type="InterPro" id="IPR020904">
    <property type="entry name" value="Sc_DH/Rdtase_CS"/>
</dbReference>